<gene>
    <name evidence="2" type="ORF">SAMN05444355_1129</name>
</gene>
<evidence type="ECO:0000313" key="2">
    <source>
        <dbReference type="EMBL" id="SER41370.1"/>
    </source>
</evidence>
<evidence type="ECO:0000313" key="3">
    <source>
        <dbReference type="Proteomes" id="UP000183658"/>
    </source>
</evidence>
<feature type="chain" id="PRO_5010371145" description="Tetratricopeptide repeat-containing protein" evidence="1">
    <location>
        <begin position="22"/>
        <end position="353"/>
    </location>
</feature>
<dbReference type="SUPFAM" id="SSF48452">
    <property type="entry name" value="TPR-like"/>
    <property type="match status" value="2"/>
</dbReference>
<dbReference type="OrthoDB" id="1149028at2"/>
<accession>A0A1H9NZJ9</accession>
<dbReference type="Gene3D" id="1.25.40.10">
    <property type="entry name" value="Tetratricopeptide repeat domain"/>
    <property type="match status" value="1"/>
</dbReference>
<dbReference type="InterPro" id="IPR011990">
    <property type="entry name" value="TPR-like_helical_dom_sf"/>
</dbReference>
<dbReference type="EMBL" id="FOFZ01000012">
    <property type="protein sequence ID" value="SER41370.1"/>
    <property type="molecule type" value="Genomic_DNA"/>
</dbReference>
<proteinExistence type="predicted"/>
<feature type="signal peptide" evidence="1">
    <location>
        <begin position="1"/>
        <end position="21"/>
    </location>
</feature>
<protein>
    <recommendedName>
        <fullName evidence="4">Tetratricopeptide repeat-containing protein</fullName>
    </recommendedName>
</protein>
<sequence length="353" mass="40377">MRTNFILLLFLFISFAGSAQKNQIKEAQSEFKNGNSNGALAILEKSEYLIINADYDDKSEFYNLKAEVFRSFADKKIETAANLTAAVRAYNELIREESLSGKYKYIVKAKEAIKQIKDDLQNSASKDIKADKYADGAKKMYSLYQIDKNDTINLYLSTSYFMMVKDYDSALKNYKELQTLNYTGKGMEYYAVNKKTNVEEFFLSAMDRDARVKAGGYERPRNARATSKKTEIFRNMAIICSEKGDLNAAENLYKQMIVFNPKFTEPYVDLAYLNLNKKKALSDQMSVLGTSQSDMQTYDKLKTKMDDVVKEAISYLEKANAIEPKNENVSDLLLKLYRSMDLTAEYTALKARI</sequence>
<evidence type="ECO:0000256" key="1">
    <source>
        <dbReference type="SAM" id="SignalP"/>
    </source>
</evidence>
<dbReference type="AlphaFoldDB" id="A0A1H9NZJ9"/>
<dbReference type="Proteomes" id="UP000183658">
    <property type="component" value="Unassembled WGS sequence"/>
</dbReference>
<reference evidence="3" key="1">
    <citation type="submission" date="2016-10" db="EMBL/GenBank/DDBJ databases">
        <authorList>
            <person name="Varghese N."/>
            <person name="Submissions S."/>
        </authorList>
    </citation>
    <scope>NUCLEOTIDE SEQUENCE [LARGE SCALE GENOMIC DNA]</scope>
    <source>
        <strain evidence="3">DSM 15719</strain>
    </source>
</reference>
<evidence type="ECO:0008006" key="4">
    <source>
        <dbReference type="Google" id="ProtNLM"/>
    </source>
</evidence>
<dbReference type="RefSeq" id="WP_074724077.1">
    <property type="nucleotide sequence ID" value="NZ_CBCRVS010000013.1"/>
</dbReference>
<name>A0A1H9NZJ9_FLAFI</name>
<keyword evidence="3" id="KW-1185">Reference proteome</keyword>
<organism evidence="2 3">
    <name type="scientific">Flavobacterium frigoris</name>
    <dbReference type="NCBI Taxonomy" id="229204"/>
    <lineage>
        <taxon>Bacteria</taxon>
        <taxon>Pseudomonadati</taxon>
        <taxon>Bacteroidota</taxon>
        <taxon>Flavobacteriia</taxon>
        <taxon>Flavobacteriales</taxon>
        <taxon>Flavobacteriaceae</taxon>
        <taxon>Flavobacterium</taxon>
    </lineage>
</organism>
<keyword evidence="1" id="KW-0732">Signal</keyword>